<dbReference type="SUPFAM" id="SSF48371">
    <property type="entry name" value="ARM repeat"/>
    <property type="match status" value="4"/>
</dbReference>
<feature type="coiled-coil region" evidence="5">
    <location>
        <begin position="639"/>
        <end position="666"/>
    </location>
</feature>
<dbReference type="InterPro" id="IPR016024">
    <property type="entry name" value="ARM-type_fold"/>
</dbReference>
<dbReference type="EnsemblMetazoa" id="CLYHEMT016809.1">
    <property type="protein sequence ID" value="CLYHEMP016809.1"/>
    <property type="gene ID" value="CLYHEMG016809"/>
</dbReference>
<keyword evidence="8" id="KW-1185">Reference proteome</keyword>
<dbReference type="PANTHER" id="PTHR23346:SF7">
    <property type="entry name" value="STALLED RIBOSOME SENSOR GCN1"/>
    <property type="match status" value="1"/>
</dbReference>
<dbReference type="FunFam" id="1.25.10.10:FF:000090">
    <property type="entry name" value="eIF-2-alpha kinase activator GCN1"/>
    <property type="match status" value="1"/>
</dbReference>
<dbReference type="Pfam" id="PF13513">
    <property type="entry name" value="HEAT_EZ"/>
    <property type="match status" value="1"/>
</dbReference>
<keyword evidence="5" id="KW-0175">Coiled coil</keyword>
<evidence type="ECO:0000256" key="3">
    <source>
        <dbReference type="ARBA" id="ARBA00022737"/>
    </source>
</evidence>
<name>A0A7M5X2M1_9CNID</name>
<dbReference type="InterPro" id="IPR011989">
    <property type="entry name" value="ARM-like"/>
</dbReference>
<dbReference type="Pfam" id="PF23271">
    <property type="entry name" value="HEAT_GCN1"/>
    <property type="match status" value="1"/>
</dbReference>
<feature type="domain" description="TOG" evidence="6">
    <location>
        <begin position="1180"/>
        <end position="1413"/>
    </location>
</feature>
<dbReference type="PANTHER" id="PTHR23346">
    <property type="entry name" value="TRANSLATIONAL ACTIVATOR GCN1-RELATED"/>
    <property type="match status" value="1"/>
</dbReference>
<evidence type="ECO:0000256" key="2">
    <source>
        <dbReference type="ARBA" id="ARBA00022553"/>
    </source>
</evidence>
<dbReference type="SMART" id="SM01349">
    <property type="entry name" value="TOG"/>
    <property type="match status" value="1"/>
</dbReference>
<feature type="repeat" description="HEAT" evidence="4">
    <location>
        <begin position="1593"/>
        <end position="1629"/>
    </location>
</feature>
<reference evidence="7" key="1">
    <citation type="submission" date="2021-01" db="UniProtKB">
        <authorList>
            <consortium name="EnsemblMetazoa"/>
        </authorList>
    </citation>
    <scope>IDENTIFICATION</scope>
</reference>
<dbReference type="InterPro" id="IPR057546">
    <property type="entry name" value="HEAT_GCN1"/>
</dbReference>
<dbReference type="Pfam" id="PF24987">
    <property type="entry name" value="HEAT_EF3_N"/>
    <property type="match status" value="1"/>
</dbReference>
<comment type="similarity">
    <text evidence="1">Belongs to the GCN1 family.</text>
</comment>
<dbReference type="PROSITE" id="PS50077">
    <property type="entry name" value="HEAT_REPEAT"/>
    <property type="match status" value="4"/>
</dbReference>
<dbReference type="InterPro" id="IPR021133">
    <property type="entry name" value="HEAT_type_2"/>
</dbReference>
<evidence type="ECO:0000313" key="8">
    <source>
        <dbReference type="Proteomes" id="UP000594262"/>
    </source>
</evidence>
<evidence type="ECO:0000256" key="1">
    <source>
        <dbReference type="ARBA" id="ARBA00007366"/>
    </source>
</evidence>
<feature type="repeat" description="HEAT" evidence="4">
    <location>
        <begin position="2239"/>
        <end position="2277"/>
    </location>
</feature>
<keyword evidence="3" id="KW-0677">Repeat</keyword>
<feature type="repeat" description="HEAT" evidence="4">
    <location>
        <begin position="1354"/>
        <end position="1391"/>
    </location>
</feature>
<sequence>NTNHLEKYLETLIKEESLHMNGLCIVGFIYRNLLANNNVDVVEKAKKKIVIDIFIKIAIQTKVKALPHSLSAFKPFLKSLAHEEFTEILPIIQKSLLRNPETILEAVGYTFQGLSIDPSKYMEEISKFLPAHLASKSENLRSATITALGNLSNQCSDVSAIEMLVNQLFKVLNGSEGKLAMPEQRGDVLKAIEQVSNTAVSGKAQLEELATNAVKELLPYLLQEGNEGALLQGLSTLKTWSTYFTTNLPKDFFSQIQKAISAKGCSTVVRTHYIIACNEALKGNTLIQGTEFLQTLTQLIDKCKAQAHQTPTVFEALVESVMVARIATLDDVSESKVEAFWNHVLDGKKRFLIPEKILANPSKEYLFQLASFVNLLFTSFYEKALAAGTEPWYEALVVILLHGDVNSQKIVKNLIKKLMESEDVDNLQLMTSIVDELDKAVRKIKPSKDDEKPFPLKTFGSCYTFLASCAGENREELLSLCLFKVHHPLLAAEDPSLFTKMIRIMQLDAGQFVVNNKDQIINSLMEIESFEEMHVHTIKNLLKFSPESMVTPCMTMIKENFQKPALTMVTQQEYNIMLTPDGEAYDQSVYESAKANASSASNQKKESKAYSFKEQKIEMELREELKKKKPQPEKKIELNKKQKEQLQAILTEEKNIRDNLKSLEKAFVKHAILLDCCLNVESKHLKYHYLRIMSLCLTLSKSYLTAQHAVRCYIKISQCVFGGEFKYLGELIANVILRHRQAACQLPRAWQEEKLKDQTIRALSALHTFVFERNEYLLMAYTWKEPFSAPAFAFMFPLLRLISKDRGSLVGENEALRMKVFQLVMAHSKLRAQFDQETSDENGPSFLPRTEMLQLLSEAIISCDGHGKDHKLQQYANKVFDEVCKSASGEPGCATAEPSEIEHLLSNILSGCSVLRNASLKGLLEIKRVLQNSEENIMHTLSRRTMIARYDQVEENAKLGESLWEDVGLSVSETMVNELTQDISHILNDIRLSASLALATALSEKTDLSAHIVTTLLEIYEHKVKIPPPVVDNLGRVVSAPFVDNWEARHGVALALEKIAQYVPLHQLDTIFHFFVPSAFGDRSEHVRKQMLDAALQFVNYFGQDNMTSLLDIFDEFLDRAPDSSAHDVIRQSVIILTGSLAKHLSKTDPKIKPIFAKLMGALSTPSQQVQQAVANCLPPLCGAVKNEAAELIKNLLAKLLDSESYGERRGAAYGLAGVVKGFGILSLKQHNVISSLDTAIQDKKVWKHREGALFAFETLCTMLGRLFEPYVVHLLPHLLVCFGDGNQYVREAADDTAKAVMKNLSNHGVKLVLPSLLKALEEEAWRTKTGSAELLGAMSFCAPKQLSSCLPSIVPRLTDVLADSHQKVQKAGQQALRQIGGVIKNPEIQEISSIILDALSDPNKHTVSCLKALLSTSFVHFIDAPSLALIMPTLEKALGQRSTETKKMAAQILGNMYALTDPKDLSPYLPAVVPGLKKSLLDPSPEVRAVSARALGATVKGMGEECFNDLMPWLLETLTSDVSSVDRSGAAQGLSDVLYALGQERLDKLMPDVITTTMKADLAPNIRDGYLMLFIYLPVTFGEDFTGYIGPIIPPILKGLADESEYVRETALKAGQRIINMYADTAIEFLLPQLEAGLFNGHWRIRYSSVQLLGDLLFKLSGVTGKQTTVGEEDDNFGTAHSSQVILHTLGKDRRNRIYAGLYMGRSDIALTVRQAALHVWKVIVQNTARTLRDILPTLFELLLGCLASESYDKRQVAARTLGDLVRKLGERILPEIIPILENGLSNPDGDKRQGVCIGLSEIMNSTSRDMIAQFEDSLINTVRAALVDPLADVRLAASETFENLHNAIGHRALDGVLPVVFQKLDDPELSEYALDGLKQVMAVKSKSVLPFLVPKLTTPPVNTKALAILSSVAGEALIKHLERILPAMIQAVNDAEEGSISELEGTKALILSVEDEVGIRTIIDELLSALKKQNPGIRKVGASLLAVFCKSTPGDYSMYVQQLFRVIINSMNDVDTNVVGSAWQALDALVKHLDPSEQLQHLPSLKQAIKFVKSDIRNNELPGFCILKKGVTPVLPIFREGILYGPQDVKEQAARLLGEIIQLTSAAALKPSVVHITGPLIRILGDRFNWNVKEAILDTLGLLLEKVGIMLKPFLPQLQTTFVKALNDPTQAVREKAAWALGLLTVLHTRVDSLFTELKNGIKNNEDSGIRETTLKALRTITLKAGKKMSEAVRVSILEVLEDLLDSSEDGVRVNTGAALGALCQIMTNDEIQNLLKNSLTNVNPALDWTVSHGRVVALSYALFDAPQKLFESMGENENIINAVIKFSTNDRVPICTYGVHCLGHLLLHSKEDSLLARNDVMTTMKKALVHTSNDIKLTSLKTIKYISKTDKAILDFYKVKNFIPELVALLRDRNTAVKSSAELTLGFMLQLHRNDQLFDECVTNLPEQTKILQDYRQNAFVKLSDSFATEGNDYPFVT</sequence>
<dbReference type="Proteomes" id="UP000594262">
    <property type="component" value="Unplaced"/>
</dbReference>
<organism evidence="7 8">
    <name type="scientific">Clytia hemisphaerica</name>
    <dbReference type="NCBI Taxonomy" id="252671"/>
    <lineage>
        <taxon>Eukaryota</taxon>
        <taxon>Metazoa</taxon>
        <taxon>Cnidaria</taxon>
        <taxon>Hydrozoa</taxon>
        <taxon>Hydroidolina</taxon>
        <taxon>Leptothecata</taxon>
        <taxon>Obeliida</taxon>
        <taxon>Clytiidae</taxon>
        <taxon>Clytia</taxon>
    </lineage>
</organism>
<feature type="repeat" description="HEAT" evidence="4">
    <location>
        <begin position="1473"/>
        <end position="1511"/>
    </location>
</feature>
<dbReference type="GO" id="GO:0006417">
    <property type="term" value="P:regulation of translation"/>
    <property type="evidence" value="ECO:0007669"/>
    <property type="project" value="TreeGrafter"/>
</dbReference>
<dbReference type="OrthoDB" id="5148094at2759"/>
<dbReference type="FunFam" id="1.25.10.10:FF:000162">
    <property type="entry name" value="GCN1, eIF2 alpha kinase activator homolog"/>
    <property type="match status" value="1"/>
</dbReference>
<evidence type="ECO:0000256" key="5">
    <source>
        <dbReference type="SAM" id="Coils"/>
    </source>
</evidence>
<dbReference type="InterPro" id="IPR056810">
    <property type="entry name" value="GNC1-like_N"/>
</dbReference>
<dbReference type="FunFam" id="1.25.10.10:FF:000096">
    <property type="entry name" value="eIF-2-alpha kinase activator gcn1"/>
    <property type="match status" value="1"/>
</dbReference>
<dbReference type="GO" id="GO:0034198">
    <property type="term" value="P:cellular response to amino acid starvation"/>
    <property type="evidence" value="ECO:0007669"/>
    <property type="project" value="TreeGrafter"/>
</dbReference>
<proteinExistence type="inferred from homology"/>
<dbReference type="Pfam" id="PF24984">
    <property type="entry name" value="HEAT_EF3_GNC1"/>
    <property type="match status" value="1"/>
</dbReference>
<protein>
    <recommendedName>
        <fullName evidence="6">TOG domain-containing protein</fullName>
    </recommendedName>
</protein>
<evidence type="ECO:0000313" key="7">
    <source>
        <dbReference type="EnsemblMetazoa" id="CLYHEMP016809.1"/>
    </source>
</evidence>
<dbReference type="GO" id="GO:0019887">
    <property type="term" value="F:protein kinase regulator activity"/>
    <property type="evidence" value="ECO:0007669"/>
    <property type="project" value="TreeGrafter"/>
</dbReference>
<dbReference type="GO" id="GO:0005829">
    <property type="term" value="C:cytosol"/>
    <property type="evidence" value="ECO:0007669"/>
    <property type="project" value="TreeGrafter"/>
</dbReference>
<dbReference type="Pfam" id="PF24993">
    <property type="entry name" value="GNC1_N"/>
    <property type="match status" value="1"/>
</dbReference>
<evidence type="ECO:0000259" key="6">
    <source>
        <dbReference type="SMART" id="SM01349"/>
    </source>
</evidence>
<keyword evidence="2" id="KW-0597">Phosphoprotein</keyword>
<dbReference type="Pfam" id="PF25801">
    <property type="entry name" value="HEAT_GCN1_C_2"/>
    <property type="match status" value="1"/>
</dbReference>
<dbReference type="InterPro" id="IPR034085">
    <property type="entry name" value="TOG"/>
</dbReference>
<accession>A0A7M5X2M1</accession>
<evidence type="ECO:0000256" key="4">
    <source>
        <dbReference type="PROSITE-ProRule" id="PRU00103"/>
    </source>
</evidence>
<dbReference type="Gene3D" id="1.25.10.10">
    <property type="entry name" value="Leucine-rich Repeat Variant"/>
    <property type="match status" value="8"/>
</dbReference>